<reference evidence="15 17" key="3">
    <citation type="submission" date="2019-11" db="EMBL/GenBank/DDBJ databases">
        <title>FDA dAtabase for Regulatory Grade micrObial Sequences (FDA-ARGOS): Supporting development and validation of Infectious Disease Dx tests.</title>
        <authorList>
            <person name="Patel R."/>
            <person name="Rucinski S."/>
            <person name="Tallon L."/>
            <person name="Sadzewicz L."/>
            <person name="Vavikolanu K."/>
            <person name="Mehta A."/>
            <person name="Aluvathingal J."/>
            <person name="Nadendla S."/>
            <person name="Nandy P."/>
            <person name="Geyer C."/>
            <person name="Yan Y."/>
            <person name="Sichtig H."/>
        </authorList>
    </citation>
    <scope>NUCLEOTIDE SEQUENCE [LARGE SCALE GENOMIC DNA]</scope>
    <source>
        <strain evidence="15 17">FDAARGOS_557</strain>
    </source>
</reference>
<dbReference type="Proteomes" id="UP000509126">
    <property type="component" value="Chromosome"/>
</dbReference>
<reference evidence="14" key="6">
    <citation type="submission" date="2023-07" db="EMBL/GenBank/DDBJ databases">
        <title>Sorghum-associated microbial communities from plants grown in Nebraska, USA.</title>
        <authorList>
            <person name="Schachtman D."/>
        </authorList>
    </citation>
    <scope>NUCLEOTIDE SEQUENCE</scope>
    <source>
        <strain evidence="14">BE44</strain>
    </source>
</reference>
<dbReference type="GO" id="GO:0050136">
    <property type="term" value="F:NADH dehydrogenase (quinone) (non-electrogenic) activity"/>
    <property type="evidence" value="ECO:0007669"/>
    <property type="project" value="UniProtKB-UniRule"/>
</dbReference>
<comment type="cofactor">
    <cofactor evidence="9">
        <name>[4Fe-4S] cluster</name>
        <dbReference type="ChEBI" id="CHEBI:49883"/>
    </cofactor>
    <text evidence="9">Binds 1 [4Fe-4S] cluster.</text>
</comment>
<sequence length="226" mass="25707">MKYTLTRANPNADQYPLQERIVVEDPLLEEEVNKNVFMTRLEDVVHTAVNWGRKNSVWPFNFGTSCCYVEYATTLTGVHDLSRFGAEVIRASPRQADLMIVAGTCFVKMAPVIQRLYEQMLEPKWVISMGACANSGGMYDIYSVVQGVDKIIPVDVYIPGCPPRPEALIQALMLLQDQIQLERRPLSAVIGDDLKPVYKPKMMPERDRKKDQRVAVKNLRSMDEIK</sequence>
<comment type="subunit">
    <text evidence="9">NDH-1 is composed of 14 different subunits. Subunits NuoB, C, D, E, F, and G constitute the peripheral sector of the complex.</text>
</comment>
<evidence type="ECO:0000256" key="10">
    <source>
        <dbReference type="RuleBase" id="RU004464"/>
    </source>
</evidence>
<dbReference type="HAMAP" id="MF_01356">
    <property type="entry name" value="NDH1_NuoB"/>
    <property type="match status" value="1"/>
</dbReference>
<keyword evidence="4 9" id="KW-0874">Quinone</keyword>
<evidence type="ECO:0000256" key="8">
    <source>
        <dbReference type="ARBA" id="ARBA00023075"/>
    </source>
</evidence>
<evidence type="ECO:0000313" key="16">
    <source>
        <dbReference type="EMBL" id="QXR08148.1"/>
    </source>
</evidence>
<comment type="function">
    <text evidence="9">NDH-1 shuttles electrons from NADH, via FMN and iron-sulfur (Fe-S) centers, to quinones in the respiratory chain. The immediate electron acceptor for the enzyme in this species is believed to be ubiquinone. Couples the redox reaction to proton translocation (for every two electrons transferred, four hydrogen ions are translocated across the cytoplasmic membrane), and thus conserves the redox energy in a proton gradient.</text>
</comment>
<dbReference type="GO" id="GO:0045271">
    <property type="term" value="C:respiratory chain complex I"/>
    <property type="evidence" value="ECO:0007669"/>
    <property type="project" value="TreeGrafter"/>
</dbReference>
<evidence type="ECO:0000313" key="15">
    <source>
        <dbReference type="EMBL" id="QKU20825.1"/>
    </source>
</evidence>
<feature type="domain" description="NADH:ubiquinone oxidoreductase-like 20kDa subunit" evidence="12">
    <location>
        <begin position="66"/>
        <end position="174"/>
    </location>
</feature>
<evidence type="ECO:0000259" key="12">
    <source>
        <dbReference type="Pfam" id="PF01058"/>
    </source>
</evidence>
<dbReference type="Proteomes" id="UP000548425">
    <property type="component" value="Unassembled WGS sequence"/>
</dbReference>
<dbReference type="EMBL" id="JACHLA010000001">
    <property type="protein sequence ID" value="MBB6362230.1"/>
    <property type="molecule type" value="Genomic_DNA"/>
</dbReference>
<dbReference type="FunFam" id="3.40.50.12280:FF:000002">
    <property type="entry name" value="NADH-quinone oxidoreductase subunit B"/>
    <property type="match status" value="1"/>
</dbReference>
<reference evidence="13 18" key="4">
    <citation type="submission" date="2020-08" db="EMBL/GenBank/DDBJ databases">
        <title>Functional genomics of gut bacteria from endangered species of beetles.</title>
        <authorList>
            <person name="Carlos-Shanley C."/>
        </authorList>
    </citation>
    <scope>NUCLEOTIDE SEQUENCE [LARGE SCALE GENOMIC DNA]</scope>
    <source>
        <strain evidence="13 18">S00127</strain>
    </source>
</reference>
<evidence type="ECO:0000313" key="17">
    <source>
        <dbReference type="Proteomes" id="UP000509126"/>
    </source>
</evidence>
<dbReference type="PROSITE" id="PS01150">
    <property type="entry name" value="COMPLEX1_20K"/>
    <property type="match status" value="1"/>
</dbReference>
<dbReference type="PANTHER" id="PTHR11995:SF14">
    <property type="entry name" value="NADH DEHYDROGENASE [UBIQUINONE] IRON-SULFUR PROTEIN 7, MITOCHONDRIAL"/>
    <property type="match status" value="1"/>
</dbReference>
<name>A0A380VBC1_ACILW</name>
<evidence type="ECO:0000256" key="5">
    <source>
        <dbReference type="ARBA" id="ARBA00022967"/>
    </source>
</evidence>
<dbReference type="Gene3D" id="3.40.50.12280">
    <property type="match status" value="1"/>
</dbReference>
<evidence type="ECO:0000256" key="3">
    <source>
        <dbReference type="ARBA" id="ARBA00022485"/>
    </source>
</evidence>
<dbReference type="Pfam" id="PF01058">
    <property type="entry name" value="Oxidored_q6"/>
    <property type="match status" value="1"/>
</dbReference>
<dbReference type="EMBL" id="JAVDSC010000002">
    <property type="protein sequence ID" value="MDR6628899.1"/>
    <property type="molecule type" value="Genomic_DNA"/>
</dbReference>
<dbReference type="SUPFAM" id="SSF56770">
    <property type="entry name" value="HydA/Nqo6-like"/>
    <property type="match status" value="1"/>
</dbReference>
<gene>
    <name evidence="9" type="primary">nuoB</name>
    <name evidence="16" type="ORF">EVX74_003860</name>
    <name evidence="15" type="ORF">FOB19_04930</name>
    <name evidence="13" type="ORF">HNP34_000306</name>
    <name evidence="14" type="ORF">J2X86_000910</name>
</gene>
<keyword evidence="8 9" id="KW-0830">Ubiquinone</keyword>
<dbReference type="AlphaFoldDB" id="A0A380VBC1"/>
<keyword evidence="5 9" id="KW-1278">Translocase</keyword>
<dbReference type="EMBL" id="CP078045">
    <property type="protein sequence ID" value="QXR08148.1"/>
    <property type="molecule type" value="Genomic_DNA"/>
</dbReference>
<evidence type="ECO:0000256" key="2">
    <source>
        <dbReference type="ARBA" id="ARBA00022448"/>
    </source>
</evidence>
<dbReference type="RefSeq" id="WP_004280778.1">
    <property type="nucleotide sequence ID" value="NZ_BBSQ01000001.1"/>
</dbReference>
<keyword evidence="9 10" id="KW-0479">Metal-binding</keyword>
<dbReference type="Proteomes" id="UP000293391">
    <property type="component" value="Chromosome"/>
</dbReference>
<keyword evidence="7 9" id="KW-0520">NAD</keyword>
<dbReference type="NCBIfam" id="NF005012">
    <property type="entry name" value="PRK06411.1"/>
    <property type="match status" value="1"/>
</dbReference>
<evidence type="ECO:0000256" key="4">
    <source>
        <dbReference type="ARBA" id="ARBA00022719"/>
    </source>
</evidence>
<evidence type="ECO:0000256" key="1">
    <source>
        <dbReference type="ARBA" id="ARBA00009173"/>
    </source>
</evidence>
<reference evidence="16" key="5">
    <citation type="submission" date="2021-06" db="EMBL/GenBank/DDBJ databases">
        <authorList>
            <person name="Diorio-Toth L."/>
        </authorList>
    </citation>
    <scope>NUCLEOTIDE SEQUENCE</scope>
    <source>
        <strain evidence="16">AL_065</strain>
    </source>
</reference>
<dbReference type="EMBL" id="CP054803">
    <property type="protein sequence ID" value="QKU20825.1"/>
    <property type="molecule type" value="Genomic_DNA"/>
</dbReference>
<protein>
    <recommendedName>
        <fullName evidence="9">NADH-quinone oxidoreductase subunit B</fullName>
        <ecNumber evidence="9">7.1.1.-</ecNumber>
    </recommendedName>
    <alternativeName>
        <fullName evidence="9">NADH dehydrogenase I subunit B</fullName>
    </alternativeName>
    <alternativeName>
        <fullName evidence="9">NDH-1 subunit B</fullName>
    </alternativeName>
</protein>
<feature type="binding site" evidence="9">
    <location>
        <position position="67"/>
    </location>
    <ligand>
        <name>[4Fe-4S] cluster</name>
        <dbReference type="ChEBI" id="CHEBI:49883"/>
    </ligand>
</feature>
<reference evidence="16" key="1">
    <citation type="submission" date="2018-10" db="EMBL/GenBank/DDBJ databases">
        <authorList>
            <person name="D'Souza A.W."/>
            <person name="Potter R.F."/>
            <person name="Wallace M."/>
            <person name="Shupe A."/>
            <person name="Patel S."/>
            <person name="Sun S."/>
            <person name="Gul D."/>
            <person name="Kwon J.H."/>
            <person name="Andleeb S."/>
            <person name="Burnham C.-A.D."/>
            <person name="Dantas G."/>
        </authorList>
    </citation>
    <scope>NUCLEOTIDE SEQUENCE</scope>
    <source>
        <strain evidence="16">AL_065</strain>
    </source>
</reference>
<evidence type="ECO:0000256" key="11">
    <source>
        <dbReference type="SAM" id="MobiDB-lite"/>
    </source>
</evidence>
<organism evidence="14 19">
    <name type="scientific">Acinetobacter lwoffii</name>
    <dbReference type="NCBI Taxonomy" id="28090"/>
    <lineage>
        <taxon>Bacteria</taxon>
        <taxon>Pseudomonadati</taxon>
        <taxon>Pseudomonadota</taxon>
        <taxon>Gammaproteobacteria</taxon>
        <taxon>Moraxellales</taxon>
        <taxon>Moraxellaceae</taxon>
        <taxon>Acinetobacter</taxon>
    </lineage>
</organism>
<evidence type="ECO:0000313" key="13">
    <source>
        <dbReference type="EMBL" id="MBB6362230.1"/>
    </source>
</evidence>
<evidence type="ECO:0000256" key="9">
    <source>
        <dbReference type="HAMAP-Rule" id="MF_01356"/>
    </source>
</evidence>
<feature type="binding site" evidence="9">
    <location>
        <position position="132"/>
    </location>
    <ligand>
        <name>[4Fe-4S] cluster</name>
        <dbReference type="ChEBI" id="CHEBI:49883"/>
    </ligand>
</feature>
<evidence type="ECO:0000256" key="6">
    <source>
        <dbReference type="ARBA" id="ARBA00023014"/>
    </source>
</evidence>
<feature type="binding site" evidence="9">
    <location>
        <position position="161"/>
    </location>
    <ligand>
        <name>[4Fe-4S] cluster</name>
        <dbReference type="ChEBI" id="CHEBI:49883"/>
    </ligand>
</feature>
<comment type="similarity">
    <text evidence="1 9 10">Belongs to the complex I 20 kDa subunit family.</text>
</comment>
<dbReference type="GO" id="GO:0005506">
    <property type="term" value="F:iron ion binding"/>
    <property type="evidence" value="ECO:0007669"/>
    <property type="project" value="UniProtKB-UniRule"/>
</dbReference>
<dbReference type="Proteomes" id="UP001262767">
    <property type="component" value="Unassembled WGS sequence"/>
</dbReference>
<comment type="catalytic activity">
    <reaction evidence="9">
        <text>a quinone + NADH + 5 H(+)(in) = a quinol + NAD(+) + 4 H(+)(out)</text>
        <dbReference type="Rhea" id="RHEA:57888"/>
        <dbReference type="ChEBI" id="CHEBI:15378"/>
        <dbReference type="ChEBI" id="CHEBI:24646"/>
        <dbReference type="ChEBI" id="CHEBI:57540"/>
        <dbReference type="ChEBI" id="CHEBI:57945"/>
        <dbReference type="ChEBI" id="CHEBI:132124"/>
    </reaction>
</comment>
<dbReference type="PANTHER" id="PTHR11995">
    <property type="entry name" value="NADH DEHYDROGENASE"/>
    <property type="match status" value="1"/>
</dbReference>
<dbReference type="GO" id="GO:0008137">
    <property type="term" value="F:NADH dehydrogenase (ubiquinone) activity"/>
    <property type="evidence" value="ECO:0007669"/>
    <property type="project" value="InterPro"/>
</dbReference>
<accession>A0A380VBC1</accession>
<dbReference type="GeneID" id="69584215"/>
<dbReference type="GO" id="GO:0005886">
    <property type="term" value="C:plasma membrane"/>
    <property type="evidence" value="ECO:0007669"/>
    <property type="project" value="UniProtKB-SubCell"/>
</dbReference>
<dbReference type="EC" id="7.1.1.-" evidence="9"/>
<comment type="subcellular location">
    <subcellularLocation>
        <location evidence="9">Cell membrane</location>
        <topology evidence="9">Peripheral membrane protein</topology>
        <orientation evidence="9">Cytoplasmic side</orientation>
    </subcellularLocation>
</comment>
<keyword evidence="9 10" id="KW-0408">Iron</keyword>
<evidence type="ECO:0000256" key="7">
    <source>
        <dbReference type="ARBA" id="ARBA00023027"/>
    </source>
</evidence>
<dbReference type="InterPro" id="IPR006138">
    <property type="entry name" value="NADH_UQ_OxRdtase_20Kd_su"/>
</dbReference>
<keyword evidence="9" id="KW-0472">Membrane</keyword>
<keyword evidence="3 9" id="KW-0004">4Fe-4S</keyword>
<evidence type="ECO:0000313" key="18">
    <source>
        <dbReference type="Proteomes" id="UP000548425"/>
    </source>
</evidence>
<keyword evidence="2 9" id="KW-0813">Transport</keyword>
<dbReference type="InterPro" id="IPR006137">
    <property type="entry name" value="NADH_UbQ_OxRdtase-like_20kDa"/>
</dbReference>
<dbReference type="GO" id="GO:0015990">
    <property type="term" value="P:electron transport coupled proton transport"/>
    <property type="evidence" value="ECO:0007669"/>
    <property type="project" value="TreeGrafter"/>
</dbReference>
<reference evidence="16" key="2">
    <citation type="journal article" date="2019" name="Nat. Commun.">
        <title>Spatiotemporal dynamics of multidrug resistant bacteria on intensive care unit surfaces.</title>
        <authorList>
            <person name="D'Souza A.W."/>
            <person name="Potter R.F."/>
            <person name="Wallace M."/>
            <person name="Shupe A."/>
            <person name="Patel S."/>
            <person name="Sun X."/>
            <person name="Gul D."/>
            <person name="Kwon J.H."/>
            <person name="Andleeb S."/>
            <person name="Burnham C.D."/>
            <person name="Dantas G."/>
        </authorList>
    </citation>
    <scope>NUCLEOTIDE SEQUENCE</scope>
    <source>
        <strain evidence="16">AL_065</strain>
    </source>
</reference>
<evidence type="ECO:0000313" key="19">
    <source>
        <dbReference type="Proteomes" id="UP001262767"/>
    </source>
</evidence>
<feature type="region of interest" description="Disordered" evidence="11">
    <location>
        <begin position="202"/>
        <end position="226"/>
    </location>
</feature>
<feature type="binding site" evidence="9">
    <location>
        <position position="66"/>
    </location>
    <ligand>
        <name>[4Fe-4S] cluster</name>
        <dbReference type="ChEBI" id="CHEBI:49883"/>
    </ligand>
</feature>
<evidence type="ECO:0000313" key="14">
    <source>
        <dbReference type="EMBL" id="MDR6628899.1"/>
    </source>
</evidence>
<dbReference type="NCBIfam" id="TIGR01957">
    <property type="entry name" value="nuoB_fam"/>
    <property type="match status" value="1"/>
</dbReference>
<keyword evidence="6 9" id="KW-0411">Iron-sulfur</keyword>
<dbReference type="GO" id="GO:0051539">
    <property type="term" value="F:4 iron, 4 sulfur cluster binding"/>
    <property type="evidence" value="ECO:0007669"/>
    <property type="project" value="UniProtKB-KW"/>
</dbReference>
<dbReference type="GO" id="GO:0009060">
    <property type="term" value="P:aerobic respiration"/>
    <property type="evidence" value="ECO:0007669"/>
    <property type="project" value="TreeGrafter"/>
</dbReference>
<dbReference type="GO" id="GO:0048038">
    <property type="term" value="F:quinone binding"/>
    <property type="evidence" value="ECO:0007669"/>
    <property type="project" value="UniProtKB-KW"/>
</dbReference>
<proteinExistence type="inferred from homology"/>
<keyword evidence="9" id="KW-1003">Cell membrane</keyword>